<feature type="compositionally biased region" description="Basic and acidic residues" evidence="1">
    <location>
        <begin position="67"/>
        <end position="77"/>
    </location>
</feature>
<dbReference type="GeneID" id="93316513"/>
<proteinExistence type="predicted"/>
<comment type="caution">
    <text evidence="3">The sequence shown here is derived from an EMBL/GenBank/DDBJ whole genome shotgun (WGS) entry which is preliminary data.</text>
</comment>
<feature type="transmembrane region" description="Helical" evidence="2">
    <location>
        <begin position="6"/>
        <end position="26"/>
    </location>
</feature>
<gene>
    <name evidence="3" type="ORF">C884_01536</name>
</gene>
<dbReference type="Proteomes" id="UP000009877">
    <property type="component" value="Unassembled WGS sequence"/>
</dbReference>
<keyword evidence="2" id="KW-0812">Transmembrane</keyword>
<dbReference type="STRING" id="71999.KPaMU14_01595"/>
<keyword evidence="2" id="KW-0472">Membrane</keyword>
<evidence type="ECO:0000313" key="4">
    <source>
        <dbReference type="Proteomes" id="UP000009877"/>
    </source>
</evidence>
<reference evidence="3 4" key="1">
    <citation type="journal article" date="2014" name="Genome Announc.">
        <title>Draft Genome Sequence of Kocuria palustris PEL.</title>
        <authorList>
            <person name="Sharma G."/>
            <person name="Khatri I."/>
            <person name="Subramanian S."/>
        </authorList>
    </citation>
    <scope>NUCLEOTIDE SEQUENCE [LARGE SCALE GENOMIC DNA]</scope>
    <source>
        <strain evidence="3 4">PEL</strain>
    </source>
</reference>
<dbReference type="RefSeq" id="WP_006213593.1">
    <property type="nucleotide sequence ID" value="NZ_ANHZ02000003.1"/>
</dbReference>
<feature type="region of interest" description="Disordered" evidence="1">
    <location>
        <begin position="53"/>
        <end position="77"/>
    </location>
</feature>
<keyword evidence="2" id="KW-1133">Transmembrane helix</keyword>
<sequence length="77" mass="8655">MGEYIAVLLPSIGVGLIFWFTMRALFRADRGERRAQEAVNRDQADAEKWYQDLKARQSGGRGSARSGSDEHQDAPRS</sequence>
<evidence type="ECO:0000313" key="3">
    <source>
        <dbReference type="EMBL" id="EME37485.1"/>
    </source>
</evidence>
<name>M2YG28_9MICC</name>
<evidence type="ECO:0000256" key="2">
    <source>
        <dbReference type="SAM" id="Phobius"/>
    </source>
</evidence>
<keyword evidence="4" id="KW-1185">Reference proteome</keyword>
<accession>M2YG28</accession>
<dbReference type="AlphaFoldDB" id="M2YG28"/>
<protein>
    <submittedName>
        <fullName evidence="3">Uncharacterized protein</fullName>
    </submittedName>
</protein>
<dbReference type="EMBL" id="ANHZ02000003">
    <property type="protein sequence ID" value="EME37485.1"/>
    <property type="molecule type" value="Genomic_DNA"/>
</dbReference>
<evidence type="ECO:0000256" key="1">
    <source>
        <dbReference type="SAM" id="MobiDB-lite"/>
    </source>
</evidence>
<organism evidence="3 4">
    <name type="scientific">Kocuria palustris PEL</name>
    <dbReference type="NCBI Taxonomy" id="1236550"/>
    <lineage>
        <taxon>Bacteria</taxon>
        <taxon>Bacillati</taxon>
        <taxon>Actinomycetota</taxon>
        <taxon>Actinomycetes</taxon>
        <taxon>Micrococcales</taxon>
        <taxon>Micrococcaceae</taxon>
        <taxon>Kocuria</taxon>
    </lineage>
</organism>